<accession>A0A510NVC0</accession>
<feature type="region of interest" description="Disordered" evidence="10">
    <location>
        <begin position="399"/>
        <end position="501"/>
    </location>
</feature>
<name>A0A510NVC0_TALPI</name>
<dbReference type="GO" id="GO:0005743">
    <property type="term" value="C:mitochondrial inner membrane"/>
    <property type="evidence" value="ECO:0007669"/>
    <property type="project" value="UniProtKB-SubCell"/>
</dbReference>
<feature type="compositionally biased region" description="Basic and acidic residues" evidence="10">
    <location>
        <begin position="399"/>
        <end position="424"/>
    </location>
</feature>
<keyword evidence="7" id="KW-0496">Mitochondrion</keyword>
<dbReference type="GO" id="GO:0032979">
    <property type="term" value="P:protein insertion into mitochondrial inner membrane from matrix"/>
    <property type="evidence" value="ECO:0007669"/>
    <property type="project" value="TreeGrafter"/>
</dbReference>
<feature type="domain" description="Membrane insertase YidC/Oxa/ALB C-terminal" evidence="12">
    <location>
        <begin position="136"/>
        <end position="330"/>
    </location>
</feature>
<dbReference type="AlphaFoldDB" id="A0A510NVC0"/>
<dbReference type="Pfam" id="PF02096">
    <property type="entry name" value="60KD_IMP"/>
    <property type="match status" value="1"/>
</dbReference>
<evidence type="ECO:0000313" key="14">
    <source>
        <dbReference type="Proteomes" id="UP000053095"/>
    </source>
</evidence>
<evidence type="ECO:0000256" key="2">
    <source>
        <dbReference type="ARBA" id="ARBA00009877"/>
    </source>
</evidence>
<evidence type="ECO:0000256" key="10">
    <source>
        <dbReference type="SAM" id="MobiDB-lite"/>
    </source>
</evidence>
<feature type="compositionally biased region" description="Basic and acidic residues" evidence="10">
    <location>
        <begin position="445"/>
        <end position="466"/>
    </location>
</feature>
<dbReference type="InterPro" id="IPR028055">
    <property type="entry name" value="YidC/Oxa/ALB_C"/>
</dbReference>
<evidence type="ECO:0000256" key="7">
    <source>
        <dbReference type="ARBA" id="ARBA00023128"/>
    </source>
</evidence>
<keyword evidence="5" id="KW-0809">Transit peptide</keyword>
<evidence type="ECO:0000256" key="5">
    <source>
        <dbReference type="ARBA" id="ARBA00022946"/>
    </source>
</evidence>
<evidence type="ECO:0000313" key="13">
    <source>
        <dbReference type="EMBL" id="GAM36209.1"/>
    </source>
</evidence>
<comment type="subcellular location">
    <subcellularLocation>
        <location evidence="9">Membrane</location>
        <topology evidence="9">Multi-pass membrane protein</topology>
    </subcellularLocation>
    <subcellularLocation>
        <location evidence="1">Mitochondrion inner membrane</location>
        <topology evidence="1">Multi-pass membrane protein</topology>
    </subcellularLocation>
</comment>
<feature type="compositionally biased region" description="Polar residues" evidence="10">
    <location>
        <begin position="472"/>
        <end position="482"/>
    </location>
</feature>
<proteinExistence type="inferred from homology"/>
<keyword evidence="14" id="KW-1185">Reference proteome</keyword>
<evidence type="ECO:0000256" key="4">
    <source>
        <dbReference type="ARBA" id="ARBA00022792"/>
    </source>
</evidence>
<keyword evidence="3 9" id="KW-0812">Transmembrane</keyword>
<evidence type="ECO:0000259" key="12">
    <source>
        <dbReference type="Pfam" id="PF02096"/>
    </source>
</evidence>
<evidence type="ECO:0000256" key="8">
    <source>
        <dbReference type="ARBA" id="ARBA00023136"/>
    </source>
</evidence>
<reference evidence="14" key="1">
    <citation type="journal article" date="2015" name="Genome Announc.">
        <title>Draft genome sequence of Talaromyces cellulolyticus strain Y-94, a source of lignocellulosic biomass-degrading enzymes.</title>
        <authorList>
            <person name="Fujii T."/>
            <person name="Koike H."/>
            <person name="Sawayama S."/>
            <person name="Yano S."/>
            <person name="Inoue H."/>
        </authorList>
    </citation>
    <scope>NUCLEOTIDE SEQUENCE [LARGE SCALE GENOMIC DNA]</scope>
    <source>
        <strain evidence="14">Y-94</strain>
    </source>
</reference>
<evidence type="ECO:0000256" key="9">
    <source>
        <dbReference type="RuleBase" id="RU003945"/>
    </source>
</evidence>
<evidence type="ECO:0000256" key="6">
    <source>
        <dbReference type="ARBA" id="ARBA00022989"/>
    </source>
</evidence>
<feature type="transmembrane region" description="Helical" evidence="11">
    <location>
        <begin position="312"/>
        <end position="330"/>
    </location>
</feature>
<dbReference type="PANTHER" id="PTHR12428">
    <property type="entry name" value="OXA1"/>
    <property type="match status" value="1"/>
</dbReference>
<comment type="similarity">
    <text evidence="2 9">Belongs to the OXA1/ALB3/YidC family.</text>
</comment>
<keyword evidence="6 11" id="KW-1133">Transmembrane helix</keyword>
<dbReference type="InterPro" id="IPR001708">
    <property type="entry name" value="YidC/ALB3/OXA1/COX18"/>
</dbReference>
<sequence length="501" mass="55851">MFGTRGLSRAAIRGNTRNVPLIKPVSPARSLSSIAAHPILFTSRNDRLRLKASSYLPTASVSGLSFARFNSTSPENAAAQATENVTPLGDSQLPNIEDIPEKIGYLKELGLDYGWGPSAFMEWLIEHIHIWGGMSWWASLAAAAVVTRIALFHPSLKASDNAAKTGPIKNEMMALRTKRMQLLSQGRQLDAAKAKIELDDLYAKHDIQTWRNFVPLLQVPLGFGIFRVVRGMSELPVPGLAMEQFAWIHDLTSYDPYYILPLLSSGFIYFTMKKGMETGLNEMGQTALGRSFLIGFPAMSLLVMAWQPAAMQLYFVVSGLFSLVQGYLFNTPATRKMLGMAELYRPPAGEGKDSLRMIQDSFLSQMQKMNERGEISGSPKKTENVSMVDKLVNNAKKEYSTMKKEVGDKVKSMTDANTDKRNHDGTPAAAPRLSAAEKQSAESYRAQREIEDAHEIAERNRRRTQEYEAYIAQQQMNASQSWKQKGKEALKKTAKKSKPRK</sequence>
<dbReference type="EMBL" id="DF933814">
    <property type="protein sequence ID" value="GAM36209.1"/>
    <property type="molecule type" value="Genomic_DNA"/>
</dbReference>
<feature type="compositionally biased region" description="Basic residues" evidence="10">
    <location>
        <begin position="492"/>
        <end position="501"/>
    </location>
</feature>
<evidence type="ECO:0000256" key="3">
    <source>
        <dbReference type="ARBA" id="ARBA00022692"/>
    </source>
</evidence>
<evidence type="ECO:0000256" key="1">
    <source>
        <dbReference type="ARBA" id="ARBA00004448"/>
    </source>
</evidence>
<protein>
    <submittedName>
        <fullName evidence="13">Mitochondrial export translocase</fullName>
    </submittedName>
</protein>
<keyword evidence="4" id="KW-0999">Mitochondrion inner membrane</keyword>
<dbReference type="CDD" id="cd20069">
    <property type="entry name" value="5TM_Oxa1-like"/>
    <property type="match status" value="1"/>
</dbReference>
<dbReference type="GO" id="GO:0032977">
    <property type="term" value="F:membrane insertase activity"/>
    <property type="evidence" value="ECO:0007669"/>
    <property type="project" value="InterPro"/>
</dbReference>
<dbReference type="PANTHER" id="PTHR12428:SF66">
    <property type="entry name" value="MITOCHONDRIAL INNER MEMBRANE PROTEIN OXA1L"/>
    <property type="match status" value="1"/>
</dbReference>
<gene>
    <name evidence="13" type="ORF">TCE0_018r05122</name>
</gene>
<keyword evidence="8 11" id="KW-0472">Membrane</keyword>
<dbReference type="Proteomes" id="UP000053095">
    <property type="component" value="Unassembled WGS sequence"/>
</dbReference>
<organism evidence="13 14">
    <name type="scientific">Talaromyces pinophilus</name>
    <name type="common">Penicillium pinophilum</name>
    <dbReference type="NCBI Taxonomy" id="128442"/>
    <lineage>
        <taxon>Eukaryota</taxon>
        <taxon>Fungi</taxon>
        <taxon>Dikarya</taxon>
        <taxon>Ascomycota</taxon>
        <taxon>Pezizomycotina</taxon>
        <taxon>Eurotiomycetes</taxon>
        <taxon>Eurotiomycetidae</taxon>
        <taxon>Eurotiales</taxon>
        <taxon>Trichocomaceae</taxon>
        <taxon>Talaromyces</taxon>
        <taxon>Talaromyces sect. Talaromyces</taxon>
    </lineage>
</organism>
<evidence type="ECO:0000256" key="11">
    <source>
        <dbReference type="SAM" id="Phobius"/>
    </source>
</evidence>